<feature type="region of interest" description="Disordered" evidence="1">
    <location>
        <begin position="1"/>
        <end position="73"/>
    </location>
</feature>
<name>A0ABP0SF41_9DINO</name>
<proteinExistence type="predicted"/>
<protein>
    <submittedName>
        <fullName evidence="2">Uncharacterized protein</fullName>
    </submittedName>
</protein>
<sequence length="142" mass="15222">MESLGPLSGPWARPSQVHAGTGIPPSTRPRTVQVSRAKQPRRSFWGSTPASPKVGGPSVTRDGDCLGHKGSGLAGLDRAAGRPVAFDAARTTCWGHHRVKIGRSELKMTQWRCDADWNPCACAGFPEPIWAQKGPNPFARVT</sequence>
<accession>A0ABP0SF41</accession>
<organism evidence="2 3">
    <name type="scientific">Durusdinium trenchii</name>
    <dbReference type="NCBI Taxonomy" id="1381693"/>
    <lineage>
        <taxon>Eukaryota</taxon>
        <taxon>Sar</taxon>
        <taxon>Alveolata</taxon>
        <taxon>Dinophyceae</taxon>
        <taxon>Suessiales</taxon>
        <taxon>Symbiodiniaceae</taxon>
        <taxon>Durusdinium</taxon>
    </lineage>
</organism>
<evidence type="ECO:0000313" key="3">
    <source>
        <dbReference type="Proteomes" id="UP001642484"/>
    </source>
</evidence>
<dbReference type="Proteomes" id="UP001642484">
    <property type="component" value="Unassembled WGS sequence"/>
</dbReference>
<keyword evidence="3" id="KW-1185">Reference proteome</keyword>
<dbReference type="EMBL" id="CAXAMN010027484">
    <property type="protein sequence ID" value="CAK9111007.1"/>
    <property type="molecule type" value="Genomic_DNA"/>
</dbReference>
<evidence type="ECO:0000256" key="1">
    <source>
        <dbReference type="SAM" id="MobiDB-lite"/>
    </source>
</evidence>
<evidence type="ECO:0000313" key="2">
    <source>
        <dbReference type="EMBL" id="CAK9111007.1"/>
    </source>
</evidence>
<comment type="caution">
    <text evidence="2">The sequence shown here is derived from an EMBL/GenBank/DDBJ whole genome shotgun (WGS) entry which is preliminary data.</text>
</comment>
<gene>
    <name evidence="2" type="ORF">CCMP2556_LOCUS51561</name>
</gene>
<reference evidence="2 3" key="1">
    <citation type="submission" date="2024-02" db="EMBL/GenBank/DDBJ databases">
        <authorList>
            <person name="Chen Y."/>
            <person name="Shah S."/>
            <person name="Dougan E. K."/>
            <person name="Thang M."/>
            <person name="Chan C."/>
        </authorList>
    </citation>
    <scope>NUCLEOTIDE SEQUENCE [LARGE SCALE GENOMIC DNA]</scope>
</reference>